<evidence type="ECO:0000313" key="1">
    <source>
        <dbReference type="EMBL" id="AKP51566.1"/>
    </source>
</evidence>
<gene>
    <name evidence="1" type="ORF">CA2015_2145</name>
</gene>
<protein>
    <submittedName>
        <fullName evidence="1">Uncharacterized protein</fullName>
    </submittedName>
</protein>
<sequence>MILAVLLQKKSNNTAKIVMFSLCYCQGLAPLALLFRPVRAGEFDAINSGPSLTVTASPFGWAIEAGKGAAVSRYKWIWKW</sequence>
<dbReference type="AlphaFoldDB" id="A0A0H4PAV4"/>
<name>A0A0H4PAV4_9BACT</name>
<keyword evidence="2" id="KW-1185">Reference proteome</keyword>
<reference evidence="1 2" key="1">
    <citation type="submission" date="2015-07" db="EMBL/GenBank/DDBJ databases">
        <authorList>
            <person name="Kim K.M."/>
        </authorList>
    </citation>
    <scope>NUCLEOTIDE SEQUENCE [LARGE SCALE GENOMIC DNA]</scope>
    <source>
        <strain evidence="1 2">KCTC 12363</strain>
    </source>
</reference>
<dbReference type="EMBL" id="CP012040">
    <property type="protein sequence ID" value="AKP51566.1"/>
    <property type="molecule type" value="Genomic_DNA"/>
</dbReference>
<dbReference type="KEGG" id="camu:CA2015_2145"/>
<proteinExistence type="predicted"/>
<dbReference type="Proteomes" id="UP000036520">
    <property type="component" value="Chromosome"/>
</dbReference>
<organism evidence="1 2">
    <name type="scientific">Cyclobacterium amurskyense</name>
    <dbReference type="NCBI Taxonomy" id="320787"/>
    <lineage>
        <taxon>Bacteria</taxon>
        <taxon>Pseudomonadati</taxon>
        <taxon>Bacteroidota</taxon>
        <taxon>Cytophagia</taxon>
        <taxon>Cytophagales</taxon>
        <taxon>Cyclobacteriaceae</taxon>
        <taxon>Cyclobacterium</taxon>
    </lineage>
</organism>
<accession>A0A0H4PAV4</accession>
<evidence type="ECO:0000313" key="2">
    <source>
        <dbReference type="Proteomes" id="UP000036520"/>
    </source>
</evidence>